<dbReference type="PROSITE" id="PS50930">
    <property type="entry name" value="HTH_LYTTR"/>
    <property type="match status" value="1"/>
</dbReference>
<dbReference type="Pfam" id="PF08448">
    <property type="entry name" value="PAS_4"/>
    <property type="match status" value="1"/>
</dbReference>
<dbReference type="GO" id="GO:0000156">
    <property type="term" value="F:phosphorelay response regulator activity"/>
    <property type="evidence" value="ECO:0007669"/>
    <property type="project" value="InterPro"/>
</dbReference>
<dbReference type="Gene3D" id="2.40.50.1020">
    <property type="entry name" value="LytTr DNA-binding domain"/>
    <property type="match status" value="1"/>
</dbReference>
<feature type="domain" description="HTH LytTR-type" evidence="1">
    <location>
        <begin position="207"/>
        <end position="312"/>
    </location>
</feature>
<organism evidence="2 3">
    <name type="scientific">Azoarcus taiwanensis</name>
    <dbReference type="NCBI Taxonomy" id="666964"/>
    <lineage>
        <taxon>Bacteria</taxon>
        <taxon>Pseudomonadati</taxon>
        <taxon>Pseudomonadota</taxon>
        <taxon>Betaproteobacteria</taxon>
        <taxon>Rhodocyclales</taxon>
        <taxon>Zoogloeaceae</taxon>
        <taxon>Azoarcus</taxon>
    </lineage>
</organism>
<dbReference type="Pfam" id="PF04397">
    <property type="entry name" value="LytTR"/>
    <property type="match status" value="1"/>
</dbReference>
<evidence type="ECO:0000259" key="1">
    <source>
        <dbReference type="PROSITE" id="PS50930"/>
    </source>
</evidence>
<dbReference type="Gene3D" id="3.30.450.20">
    <property type="entry name" value="PAS domain"/>
    <property type="match status" value="1"/>
</dbReference>
<dbReference type="SMART" id="SM00850">
    <property type="entry name" value="LytTR"/>
    <property type="match status" value="1"/>
</dbReference>
<gene>
    <name evidence="2" type="ORF">GPA21_18460</name>
</gene>
<name>A0A972FHP1_9RHOO</name>
<dbReference type="AlphaFoldDB" id="A0A972FHP1"/>
<keyword evidence="3" id="KW-1185">Reference proteome</keyword>
<dbReference type="InterPro" id="IPR007492">
    <property type="entry name" value="LytTR_DNA-bd_dom"/>
</dbReference>
<dbReference type="SUPFAM" id="SSF55785">
    <property type="entry name" value="PYP-like sensor domain (PAS domain)"/>
    <property type="match status" value="1"/>
</dbReference>
<dbReference type="EMBL" id="WTVM01000175">
    <property type="protein sequence ID" value="NMG04935.1"/>
    <property type="molecule type" value="Genomic_DNA"/>
</dbReference>
<dbReference type="PANTHER" id="PTHR37299:SF1">
    <property type="entry name" value="STAGE 0 SPORULATION PROTEIN A HOMOLOG"/>
    <property type="match status" value="1"/>
</dbReference>
<dbReference type="InterPro" id="IPR046947">
    <property type="entry name" value="LytR-like"/>
</dbReference>
<evidence type="ECO:0000313" key="2">
    <source>
        <dbReference type="EMBL" id="NMG04935.1"/>
    </source>
</evidence>
<dbReference type="InterPro" id="IPR013656">
    <property type="entry name" value="PAS_4"/>
</dbReference>
<sequence>MLALFVLDKEYPGTSAVNIDPHIQERIRNERMRKSGARNASVETLTVGQPTVGPVTGGGCPMASCPVDASAAGGASWLYMLERFDVGVINLDADLRVASMNEFARRTLPVDDREPFGKIVTEFHPEISRAKVAFLLDQAQCPVSNPPPMTMIINIPERVLLIKVSRMSDSQGDVQGYTLVFHDITEAVSRDDSASNKRDFKRQLFKIPTVRQNRIVLVDVASVSFIRSDGHYTWVQTADGNYFCNLTIGDLEARLDPERFLRVHRSYIVNLEQAEQIVRDDGKVLLKLAQPEDVEIPVARSSVSRLMEHLGLGGTVSWR</sequence>
<protein>
    <submittedName>
        <fullName evidence="2">PAS domain-containing protein</fullName>
    </submittedName>
</protein>
<dbReference type="PANTHER" id="PTHR37299">
    <property type="entry name" value="TRANSCRIPTIONAL REGULATOR-RELATED"/>
    <property type="match status" value="1"/>
</dbReference>
<dbReference type="GO" id="GO:0003677">
    <property type="term" value="F:DNA binding"/>
    <property type="evidence" value="ECO:0007669"/>
    <property type="project" value="InterPro"/>
</dbReference>
<reference evidence="2" key="1">
    <citation type="submission" date="2019-12" db="EMBL/GenBank/DDBJ databases">
        <title>Comparative genomics gives insights into the taxonomy of the Azoarcus-Aromatoleum group and reveals separate origins of nif in the plant-associated Azoarcus and non-plant-associated Aromatoleum sub-groups.</title>
        <authorList>
            <person name="Lafos M."/>
            <person name="Maluk M."/>
            <person name="Batista M."/>
            <person name="Junghare M."/>
            <person name="Carmona M."/>
            <person name="Faoro H."/>
            <person name="Cruz L.M."/>
            <person name="Battistoni F."/>
            <person name="De Souza E."/>
            <person name="Pedrosa F."/>
            <person name="Chen W.-M."/>
            <person name="Poole P.S."/>
            <person name="Dixon R.A."/>
            <person name="James E.K."/>
        </authorList>
    </citation>
    <scope>NUCLEOTIDE SEQUENCE</scope>
    <source>
        <strain evidence="2">NSC3</strain>
    </source>
</reference>
<evidence type="ECO:0000313" key="3">
    <source>
        <dbReference type="Proteomes" id="UP000599523"/>
    </source>
</evidence>
<accession>A0A972FHP1</accession>
<comment type="caution">
    <text evidence="2">The sequence shown here is derived from an EMBL/GenBank/DDBJ whole genome shotgun (WGS) entry which is preliminary data.</text>
</comment>
<proteinExistence type="predicted"/>
<dbReference type="InterPro" id="IPR035965">
    <property type="entry name" value="PAS-like_dom_sf"/>
</dbReference>
<dbReference type="Proteomes" id="UP000599523">
    <property type="component" value="Unassembled WGS sequence"/>
</dbReference>